<organism evidence="2 3">
    <name type="scientific">Didymella rabiei</name>
    <name type="common">Chickpea ascochyta blight fungus</name>
    <name type="synonym">Mycosphaerella rabiei</name>
    <dbReference type="NCBI Taxonomy" id="5454"/>
    <lineage>
        <taxon>Eukaryota</taxon>
        <taxon>Fungi</taxon>
        <taxon>Dikarya</taxon>
        <taxon>Ascomycota</taxon>
        <taxon>Pezizomycotina</taxon>
        <taxon>Dothideomycetes</taxon>
        <taxon>Pleosporomycetidae</taxon>
        <taxon>Pleosporales</taxon>
        <taxon>Pleosporineae</taxon>
        <taxon>Didymellaceae</taxon>
        <taxon>Ascochyta</taxon>
    </lineage>
</organism>
<proteinExistence type="predicted"/>
<name>A0A163KZ86_DIDRA</name>
<feature type="compositionally biased region" description="Low complexity" evidence="1">
    <location>
        <begin position="19"/>
        <end position="31"/>
    </location>
</feature>
<dbReference type="Proteomes" id="UP000076837">
    <property type="component" value="Unassembled WGS sequence"/>
</dbReference>
<feature type="region of interest" description="Disordered" evidence="1">
    <location>
        <begin position="110"/>
        <end position="138"/>
    </location>
</feature>
<comment type="caution">
    <text evidence="2">The sequence shown here is derived from an EMBL/GenBank/DDBJ whole genome shotgun (WGS) entry which is preliminary data.</text>
</comment>
<feature type="region of interest" description="Disordered" evidence="1">
    <location>
        <begin position="1"/>
        <end position="33"/>
    </location>
</feature>
<accession>A0A163KZ86</accession>
<gene>
    <name evidence="2" type="ORF">ST47_g1487</name>
</gene>
<reference evidence="2 3" key="1">
    <citation type="journal article" date="2016" name="Sci. Rep.">
        <title>Draft genome sequencing and secretome analysis of fungal phytopathogen Ascochyta rabiei provides insight into the necrotrophic effector repertoire.</title>
        <authorList>
            <person name="Verma S."/>
            <person name="Gazara R.K."/>
            <person name="Nizam S."/>
            <person name="Parween S."/>
            <person name="Chattopadhyay D."/>
            <person name="Verma P.K."/>
        </authorList>
    </citation>
    <scope>NUCLEOTIDE SEQUENCE [LARGE SCALE GENOMIC DNA]</scope>
    <source>
        <strain evidence="2 3">ArDII</strain>
    </source>
</reference>
<protein>
    <submittedName>
        <fullName evidence="2">Uncharacterized protein</fullName>
    </submittedName>
</protein>
<feature type="compositionally biased region" description="Basic and acidic residues" evidence="1">
    <location>
        <begin position="110"/>
        <end position="120"/>
    </location>
</feature>
<evidence type="ECO:0000313" key="2">
    <source>
        <dbReference type="EMBL" id="KZM27368.1"/>
    </source>
</evidence>
<dbReference type="AlphaFoldDB" id="A0A163KZ86"/>
<evidence type="ECO:0000313" key="3">
    <source>
        <dbReference type="Proteomes" id="UP000076837"/>
    </source>
</evidence>
<feature type="compositionally biased region" description="Pro residues" evidence="1">
    <location>
        <begin position="65"/>
        <end position="76"/>
    </location>
</feature>
<evidence type="ECO:0000256" key="1">
    <source>
        <dbReference type="SAM" id="MobiDB-lite"/>
    </source>
</evidence>
<keyword evidence="3" id="KW-1185">Reference proteome</keyword>
<dbReference type="EMBL" id="JYNV01000067">
    <property type="protein sequence ID" value="KZM27368.1"/>
    <property type="molecule type" value="Genomic_DNA"/>
</dbReference>
<feature type="region of interest" description="Disordered" evidence="1">
    <location>
        <begin position="58"/>
        <end position="86"/>
    </location>
</feature>
<sequence length="169" mass="18988">MPRREGIPCSSAPCSVADTSAGSTTSSKSSSLRNFMNFDKMEVDTDIDTRPARFHFTKTKTPSRQPAPPHVFPRPKVPTSYSPAPQTHIMNAARTGLPIWNHSVAKRMADGNSDQRHNDNEIPIVPRRPYPVDPEAARISSRKQRALLRKLKRMSWTRKVRVVACKPES</sequence>